<feature type="domain" description="HTH araC/xylS-type" evidence="4">
    <location>
        <begin position="189"/>
        <end position="287"/>
    </location>
</feature>
<sequence length="374" mass="42151">MNDAKEHIQLLELNSSAYGLVISPMLRSYSLLREVEVAFDPHRHDFYSLFLLESGSVVFNIDAQQVTMTPGSMLLICPGQVHQCLEASDIAGWVVSFDAKLLDLKARSWIEQLMPGMAFFSLSSGELSFFKSLLSLIYEAFQEAHPGKFHQQLLHSLVNSIFYKAANLHISQQADTKVTGFPRPVQIVQQFKQLVKTHFRSLKRPADYAGLMHLSVNYLNNTVKAITGFPATYFVQEETIGEAQRLILYTSKTVKEISSDLGFTDHKYFIRLFGKVAGISPTVFRKANHNKPAYFSNVLMIFKTDIPTQHAATTVIEDLLKLLPSHHIDFRLNDDTCLIQLEGRPVHTDIVLKALQVRNYTGKEISSAALSDKI</sequence>
<keyword evidence="3" id="KW-0804">Transcription</keyword>
<evidence type="ECO:0000256" key="3">
    <source>
        <dbReference type="ARBA" id="ARBA00023163"/>
    </source>
</evidence>
<dbReference type="Gene3D" id="2.60.120.10">
    <property type="entry name" value="Jelly Rolls"/>
    <property type="match status" value="1"/>
</dbReference>
<comment type="caution">
    <text evidence="5">The sequence shown here is derived from an EMBL/GenBank/DDBJ whole genome shotgun (WGS) entry which is preliminary data.</text>
</comment>
<protein>
    <submittedName>
        <fullName evidence="5">AraC family transcriptional regulator</fullName>
    </submittedName>
</protein>
<proteinExistence type="predicted"/>
<dbReference type="EMBL" id="JAICCF010000002">
    <property type="protein sequence ID" value="MBW8684776.1"/>
    <property type="molecule type" value="Genomic_DNA"/>
</dbReference>
<gene>
    <name evidence="5" type="ORF">K1Y79_10585</name>
</gene>
<name>A0ABS7GAS6_9BACT</name>
<dbReference type="InterPro" id="IPR009057">
    <property type="entry name" value="Homeodomain-like_sf"/>
</dbReference>
<keyword evidence="6" id="KW-1185">Reference proteome</keyword>
<dbReference type="PANTHER" id="PTHR43280">
    <property type="entry name" value="ARAC-FAMILY TRANSCRIPTIONAL REGULATOR"/>
    <property type="match status" value="1"/>
</dbReference>
<organism evidence="5 6">
    <name type="scientific">Chitinophaga rhizophila</name>
    <dbReference type="NCBI Taxonomy" id="2866212"/>
    <lineage>
        <taxon>Bacteria</taxon>
        <taxon>Pseudomonadati</taxon>
        <taxon>Bacteroidota</taxon>
        <taxon>Chitinophagia</taxon>
        <taxon>Chitinophagales</taxon>
        <taxon>Chitinophagaceae</taxon>
        <taxon>Chitinophaga</taxon>
    </lineage>
</organism>
<dbReference type="Proteomes" id="UP000812961">
    <property type="component" value="Unassembled WGS sequence"/>
</dbReference>
<dbReference type="Gene3D" id="1.10.10.60">
    <property type="entry name" value="Homeodomain-like"/>
    <property type="match status" value="1"/>
</dbReference>
<keyword evidence="2" id="KW-0238">DNA-binding</keyword>
<dbReference type="SUPFAM" id="SSF46689">
    <property type="entry name" value="Homeodomain-like"/>
    <property type="match status" value="1"/>
</dbReference>
<accession>A0ABS7GAS6</accession>
<dbReference type="SMART" id="SM00342">
    <property type="entry name" value="HTH_ARAC"/>
    <property type="match status" value="1"/>
</dbReference>
<evidence type="ECO:0000256" key="2">
    <source>
        <dbReference type="ARBA" id="ARBA00023125"/>
    </source>
</evidence>
<dbReference type="PROSITE" id="PS01124">
    <property type="entry name" value="HTH_ARAC_FAMILY_2"/>
    <property type="match status" value="1"/>
</dbReference>
<dbReference type="Pfam" id="PF02311">
    <property type="entry name" value="AraC_binding"/>
    <property type="match status" value="1"/>
</dbReference>
<evidence type="ECO:0000256" key="1">
    <source>
        <dbReference type="ARBA" id="ARBA00023015"/>
    </source>
</evidence>
<dbReference type="RefSeq" id="WP_220249989.1">
    <property type="nucleotide sequence ID" value="NZ_JAICCF010000002.1"/>
</dbReference>
<dbReference type="InterPro" id="IPR014710">
    <property type="entry name" value="RmlC-like_jellyroll"/>
</dbReference>
<reference evidence="5 6" key="1">
    <citation type="submission" date="2021-08" db="EMBL/GenBank/DDBJ databases">
        <title>The genome sequence of Chitinophaga sp. B61.</title>
        <authorList>
            <person name="Zhang X."/>
        </authorList>
    </citation>
    <scope>NUCLEOTIDE SEQUENCE [LARGE SCALE GENOMIC DNA]</scope>
    <source>
        <strain evidence="5 6">B61</strain>
    </source>
</reference>
<evidence type="ECO:0000259" key="4">
    <source>
        <dbReference type="PROSITE" id="PS01124"/>
    </source>
</evidence>
<dbReference type="PANTHER" id="PTHR43280:SF32">
    <property type="entry name" value="TRANSCRIPTIONAL REGULATORY PROTEIN"/>
    <property type="match status" value="1"/>
</dbReference>
<dbReference type="SUPFAM" id="SSF51215">
    <property type="entry name" value="Regulatory protein AraC"/>
    <property type="match status" value="1"/>
</dbReference>
<evidence type="ECO:0000313" key="6">
    <source>
        <dbReference type="Proteomes" id="UP000812961"/>
    </source>
</evidence>
<dbReference type="InterPro" id="IPR037923">
    <property type="entry name" value="HTH-like"/>
</dbReference>
<dbReference type="Pfam" id="PF12833">
    <property type="entry name" value="HTH_18"/>
    <property type="match status" value="1"/>
</dbReference>
<dbReference type="InterPro" id="IPR003313">
    <property type="entry name" value="AraC-bd"/>
</dbReference>
<evidence type="ECO:0000313" key="5">
    <source>
        <dbReference type="EMBL" id="MBW8684776.1"/>
    </source>
</evidence>
<keyword evidence="1" id="KW-0805">Transcription regulation</keyword>
<dbReference type="InterPro" id="IPR018060">
    <property type="entry name" value="HTH_AraC"/>
</dbReference>